<organism evidence="6 7">
    <name type="scientific">Albula goreensis</name>
    <dbReference type="NCBI Taxonomy" id="1534307"/>
    <lineage>
        <taxon>Eukaryota</taxon>
        <taxon>Metazoa</taxon>
        <taxon>Chordata</taxon>
        <taxon>Craniata</taxon>
        <taxon>Vertebrata</taxon>
        <taxon>Euteleostomi</taxon>
        <taxon>Actinopterygii</taxon>
        <taxon>Neopterygii</taxon>
        <taxon>Teleostei</taxon>
        <taxon>Albuliformes</taxon>
        <taxon>Albulidae</taxon>
        <taxon>Albula</taxon>
    </lineage>
</organism>
<evidence type="ECO:0000256" key="1">
    <source>
        <dbReference type="ARBA" id="ARBA00004604"/>
    </source>
</evidence>
<comment type="similarity">
    <text evidence="2">Belongs to the NOP16 family.</text>
</comment>
<dbReference type="AlphaFoldDB" id="A0A8T3E9F8"/>
<sequence length="180" mass="21155">MPKAKKSSRKKKYDYNKNKKKLKKQFKKREAPRIECPQIRNAWNEKKTAAQNLKDMGLVFDPNLTLPVRKQTPQIPGSEEEEAEAPQGLVIKPYVIKELEAEASLPGKDTKSLSRDTIEYVQYMIREHSDNYKAMARDEKNYYQDTPKQIRRKVELYKRFHPEQYNAFIASLKGQKMDTS</sequence>
<evidence type="ECO:0000256" key="5">
    <source>
        <dbReference type="SAM" id="MobiDB-lite"/>
    </source>
</evidence>
<dbReference type="PANTHER" id="PTHR13243:SF1">
    <property type="entry name" value="NUCLEOLAR PROTEIN 16"/>
    <property type="match status" value="1"/>
</dbReference>
<keyword evidence="4" id="KW-0539">Nucleus</keyword>
<feature type="compositionally biased region" description="Basic residues" evidence="5">
    <location>
        <begin position="1"/>
        <end position="27"/>
    </location>
</feature>
<reference evidence="6" key="1">
    <citation type="submission" date="2021-01" db="EMBL/GenBank/DDBJ databases">
        <authorList>
            <person name="Zahm M."/>
            <person name="Roques C."/>
            <person name="Cabau C."/>
            <person name="Klopp C."/>
            <person name="Donnadieu C."/>
            <person name="Jouanno E."/>
            <person name="Lampietro C."/>
            <person name="Louis A."/>
            <person name="Herpin A."/>
            <person name="Echchiki A."/>
            <person name="Berthelot C."/>
            <person name="Parey E."/>
            <person name="Roest-Crollius H."/>
            <person name="Braasch I."/>
            <person name="Postlethwait J."/>
            <person name="Bobe J."/>
            <person name="Montfort J."/>
            <person name="Bouchez O."/>
            <person name="Begum T."/>
            <person name="Mejri S."/>
            <person name="Adams A."/>
            <person name="Chen W.-J."/>
            <person name="Guiguen Y."/>
        </authorList>
    </citation>
    <scope>NUCLEOTIDE SEQUENCE</scope>
    <source>
        <tissue evidence="6">Blood</tissue>
    </source>
</reference>
<dbReference type="InterPro" id="IPR019002">
    <property type="entry name" value="Ribosome_biogenesis_Nop16"/>
</dbReference>
<dbReference type="GO" id="GO:0005730">
    <property type="term" value="C:nucleolus"/>
    <property type="evidence" value="ECO:0007669"/>
    <property type="project" value="UniProtKB-SubCell"/>
</dbReference>
<evidence type="ECO:0000256" key="4">
    <source>
        <dbReference type="ARBA" id="ARBA00023242"/>
    </source>
</evidence>
<accession>A0A8T3E9F8</accession>
<dbReference type="Proteomes" id="UP000829720">
    <property type="component" value="Unassembled WGS sequence"/>
</dbReference>
<evidence type="ECO:0000313" key="6">
    <source>
        <dbReference type="EMBL" id="KAI1903565.1"/>
    </source>
</evidence>
<dbReference type="PANTHER" id="PTHR13243">
    <property type="entry name" value="HSPC111 PROTEIN-RELATED"/>
    <property type="match status" value="1"/>
</dbReference>
<comment type="subcellular location">
    <subcellularLocation>
        <location evidence="1">Nucleus</location>
        <location evidence="1">Nucleolus</location>
    </subcellularLocation>
</comment>
<proteinExistence type="inferred from homology"/>
<dbReference type="OrthoDB" id="285729at2759"/>
<name>A0A8T3E9F8_9TELE</name>
<dbReference type="GO" id="GO:0042273">
    <property type="term" value="P:ribosomal large subunit biogenesis"/>
    <property type="evidence" value="ECO:0007669"/>
    <property type="project" value="TreeGrafter"/>
</dbReference>
<comment type="caution">
    <text evidence="6">The sequence shown here is derived from an EMBL/GenBank/DDBJ whole genome shotgun (WGS) entry which is preliminary data.</text>
</comment>
<gene>
    <name evidence="6" type="ORF">AGOR_G00028490</name>
</gene>
<evidence type="ECO:0000313" key="7">
    <source>
        <dbReference type="Proteomes" id="UP000829720"/>
    </source>
</evidence>
<protein>
    <recommendedName>
        <fullName evidence="3">Nucleolar protein 16</fullName>
    </recommendedName>
</protein>
<dbReference type="Pfam" id="PF09420">
    <property type="entry name" value="Nop16"/>
    <property type="match status" value="2"/>
</dbReference>
<keyword evidence="7" id="KW-1185">Reference proteome</keyword>
<evidence type="ECO:0000256" key="3">
    <source>
        <dbReference type="ARBA" id="ARBA00015522"/>
    </source>
</evidence>
<dbReference type="EMBL" id="JAERUA010000002">
    <property type="protein sequence ID" value="KAI1903565.1"/>
    <property type="molecule type" value="Genomic_DNA"/>
</dbReference>
<feature type="region of interest" description="Disordered" evidence="5">
    <location>
        <begin position="1"/>
        <end position="31"/>
    </location>
</feature>
<evidence type="ECO:0000256" key="2">
    <source>
        <dbReference type="ARBA" id="ARBA00008479"/>
    </source>
</evidence>